<protein>
    <recommendedName>
        <fullName evidence="1">CHAT domain-containing protein</fullName>
    </recommendedName>
</protein>
<dbReference type="Pfam" id="PF12770">
    <property type="entry name" value="CHAT"/>
    <property type="match status" value="1"/>
</dbReference>
<keyword evidence="3" id="KW-1185">Reference proteome</keyword>
<dbReference type="EMBL" id="JAACFV010000211">
    <property type="protein sequence ID" value="KAF7502886.1"/>
    <property type="molecule type" value="Genomic_DNA"/>
</dbReference>
<sequence>MTVKEFCWIGRAPTEWLLIYRKNRFGLNNLGTKLSCRYERTGKIENLEEAIRVARQVIEVTPDDHPNLAAGLNNLGNKLESRYKRTGRIEDLEEAIRVARQAVKITPDDHPDLAGRLNNLGSKLGCRYERIGKIEDLEEAIRVTRQAIKITPDDHPDLAGRLNNLGNKLESRYKRTSKIEDLEQAIRVTRQAIEALHVVSGFQVAGFRHVIGCLWPSSDRVCVQVAKSFYSELDQYGRRGHKDRAIALALHKAVKGVCESDEYGKRPLYWAQYVHFGA</sequence>
<organism evidence="2 3">
    <name type="scientific">Endocarpon pusillum</name>
    <dbReference type="NCBI Taxonomy" id="364733"/>
    <lineage>
        <taxon>Eukaryota</taxon>
        <taxon>Fungi</taxon>
        <taxon>Dikarya</taxon>
        <taxon>Ascomycota</taxon>
        <taxon>Pezizomycotina</taxon>
        <taxon>Eurotiomycetes</taxon>
        <taxon>Chaetothyriomycetidae</taxon>
        <taxon>Verrucariales</taxon>
        <taxon>Verrucariaceae</taxon>
        <taxon>Endocarpon</taxon>
    </lineage>
</organism>
<dbReference type="Gene3D" id="1.25.40.10">
    <property type="entry name" value="Tetratricopeptide repeat domain"/>
    <property type="match status" value="1"/>
</dbReference>
<dbReference type="PANTHER" id="PTHR19959:SF119">
    <property type="entry name" value="FUNGAL LIPASE-LIKE DOMAIN-CONTAINING PROTEIN"/>
    <property type="match status" value="1"/>
</dbReference>
<reference evidence="2" key="1">
    <citation type="submission" date="2020-02" db="EMBL/GenBank/DDBJ databases">
        <authorList>
            <person name="Palmer J.M."/>
        </authorList>
    </citation>
    <scope>NUCLEOTIDE SEQUENCE</scope>
    <source>
        <strain evidence="2">EPUS1.4</strain>
        <tissue evidence="2">Thallus</tissue>
    </source>
</reference>
<dbReference type="SUPFAM" id="SSF48452">
    <property type="entry name" value="TPR-like"/>
    <property type="match status" value="1"/>
</dbReference>
<accession>A0A8H7E1D6</accession>
<dbReference type="Pfam" id="PF13374">
    <property type="entry name" value="TPR_10"/>
    <property type="match status" value="4"/>
</dbReference>
<dbReference type="OrthoDB" id="9991317at2759"/>
<dbReference type="AlphaFoldDB" id="A0A8H7E1D6"/>
<evidence type="ECO:0000259" key="1">
    <source>
        <dbReference type="Pfam" id="PF12770"/>
    </source>
</evidence>
<name>A0A8H7E1D6_9EURO</name>
<dbReference type="InterPro" id="IPR011990">
    <property type="entry name" value="TPR-like_helical_dom_sf"/>
</dbReference>
<dbReference type="PANTHER" id="PTHR19959">
    <property type="entry name" value="KINESIN LIGHT CHAIN"/>
    <property type="match status" value="1"/>
</dbReference>
<dbReference type="Proteomes" id="UP000606974">
    <property type="component" value="Unassembled WGS sequence"/>
</dbReference>
<evidence type="ECO:0000313" key="2">
    <source>
        <dbReference type="EMBL" id="KAF7502886.1"/>
    </source>
</evidence>
<proteinExistence type="predicted"/>
<feature type="domain" description="CHAT" evidence="1">
    <location>
        <begin position="194"/>
        <end position="277"/>
    </location>
</feature>
<evidence type="ECO:0000313" key="3">
    <source>
        <dbReference type="Proteomes" id="UP000606974"/>
    </source>
</evidence>
<gene>
    <name evidence="2" type="ORF">GJ744_004955</name>
</gene>
<dbReference type="InterPro" id="IPR024983">
    <property type="entry name" value="CHAT_dom"/>
</dbReference>
<comment type="caution">
    <text evidence="2">The sequence shown here is derived from an EMBL/GenBank/DDBJ whole genome shotgun (WGS) entry which is preliminary data.</text>
</comment>